<evidence type="ECO:0000256" key="1">
    <source>
        <dbReference type="SAM" id="MobiDB-lite"/>
    </source>
</evidence>
<sequence>MYDGWRSDGAHSKEWAQIANAFLNHAFAGPARVVLCPCSLCGNLDYHRKEQVQDHLCKHGFMPDYMVWSKHGEGTKRPIERDNNNSNNNHDRMHEMLNDLDRQFDVGPEAEERTLPK</sequence>
<evidence type="ECO:0000259" key="2">
    <source>
        <dbReference type="Pfam" id="PF13963"/>
    </source>
</evidence>
<organism evidence="3 4">
    <name type="scientific">Paspalum notatum var. saurae</name>
    <dbReference type="NCBI Taxonomy" id="547442"/>
    <lineage>
        <taxon>Eukaryota</taxon>
        <taxon>Viridiplantae</taxon>
        <taxon>Streptophyta</taxon>
        <taxon>Embryophyta</taxon>
        <taxon>Tracheophyta</taxon>
        <taxon>Spermatophyta</taxon>
        <taxon>Magnoliopsida</taxon>
        <taxon>Liliopsida</taxon>
        <taxon>Poales</taxon>
        <taxon>Poaceae</taxon>
        <taxon>PACMAD clade</taxon>
        <taxon>Panicoideae</taxon>
        <taxon>Andropogonodae</taxon>
        <taxon>Paspaleae</taxon>
        <taxon>Paspalinae</taxon>
        <taxon>Paspalum</taxon>
    </lineage>
</organism>
<proteinExistence type="predicted"/>
<reference evidence="3 4" key="1">
    <citation type="submission" date="2024-02" db="EMBL/GenBank/DDBJ databases">
        <title>High-quality chromosome-scale genome assembly of Pensacola bahiagrass (Paspalum notatum Flugge var. saurae).</title>
        <authorList>
            <person name="Vega J.M."/>
            <person name="Podio M."/>
            <person name="Orjuela J."/>
            <person name="Siena L.A."/>
            <person name="Pessino S.C."/>
            <person name="Combes M.C."/>
            <person name="Mariac C."/>
            <person name="Albertini E."/>
            <person name="Pupilli F."/>
            <person name="Ortiz J.P.A."/>
            <person name="Leblanc O."/>
        </authorList>
    </citation>
    <scope>NUCLEOTIDE SEQUENCE [LARGE SCALE GENOMIC DNA]</scope>
    <source>
        <strain evidence="3">R1</strain>
        <tissue evidence="3">Leaf</tissue>
    </source>
</reference>
<evidence type="ECO:0000313" key="4">
    <source>
        <dbReference type="Proteomes" id="UP001341281"/>
    </source>
</evidence>
<name>A0AAQ3SQK3_PASNO</name>
<accession>A0AAQ3SQK3</accession>
<evidence type="ECO:0000313" key="3">
    <source>
        <dbReference type="EMBL" id="WVZ58669.1"/>
    </source>
</evidence>
<gene>
    <name evidence="3" type="ORF">U9M48_008911</name>
</gene>
<protein>
    <recommendedName>
        <fullName evidence="2">Transposase-associated domain-containing protein</fullName>
    </recommendedName>
</protein>
<dbReference type="AlphaFoldDB" id="A0AAQ3SQK3"/>
<feature type="region of interest" description="Disordered" evidence="1">
    <location>
        <begin position="72"/>
        <end position="117"/>
    </location>
</feature>
<feature type="domain" description="Transposase-associated" evidence="2">
    <location>
        <begin position="7"/>
        <end position="73"/>
    </location>
</feature>
<dbReference type="InterPro" id="IPR029480">
    <property type="entry name" value="Transpos_assoc"/>
</dbReference>
<dbReference type="Proteomes" id="UP001341281">
    <property type="component" value="Chromosome 02"/>
</dbReference>
<dbReference type="EMBL" id="CP144746">
    <property type="protein sequence ID" value="WVZ58669.1"/>
    <property type="molecule type" value="Genomic_DNA"/>
</dbReference>
<dbReference type="Pfam" id="PF13963">
    <property type="entry name" value="Transpos_assoc"/>
    <property type="match status" value="1"/>
</dbReference>
<keyword evidence="4" id="KW-1185">Reference proteome</keyword>